<evidence type="ECO:0000313" key="2">
    <source>
        <dbReference type="EMBL" id="KAK3579718.1"/>
    </source>
</evidence>
<feature type="transmembrane region" description="Helical" evidence="1">
    <location>
        <begin position="6"/>
        <end position="30"/>
    </location>
</feature>
<keyword evidence="1" id="KW-1133">Transmembrane helix</keyword>
<accession>A0AAE0VIN4</accession>
<protein>
    <submittedName>
        <fullName evidence="2">Uncharacterized protein</fullName>
    </submittedName>
</protein>
<keyword evidence="1" id="KW-0812">Transmembrane</keyword>
<sequence length="119" mass="13343">MACLFIGMFNMVMACSVIVMFNMVMACHVIGMFNMVMACPVIGLEPLIVMFNMGMACPFFGMFNMVNRYSHYAGIAINILGLKSWSSGLKKKKTTLLANRKCIFNLNCQNICQAYIKLN</sequence>
<dbReference type="EMBL" id="JAEAOA010000061">
    <property type="protein sequence ID" value="KAK3579718.1"/>
    <property type="molecule type" value="Genomic_DNA"/>
</dbReference>
<keyword evidence="1" id="KW-0472">Membrane</keyword>
<comment type="caution">
    <text evidence="2">The sequence shown here is derived from an EMBL/GenBank/DDBJ whole genome shotgun (WGS) entry which is preliminary data.</text>
</comment>
<evidence type="ECO:0000256" key="1">
    <source>
        <dbReference type="SAM" id="Phobius"/>
    </source>
</evidence>
<evidence type="ECO:0000313" key="3">
    <source>
        <dbReference type="Proteomes" id="UP001195483"/>
    </source>
</evidence>
<name>A0AAE0VIN4_9BIVA</name>
<gene>
    <name evidence="2" type="ORF">CHS0354_000201</name>
</gene>
<dbReference type="AlphaFoldDB" id="A0AAE0VIN4"/>
<feature type="transmembrane region" description="Helical" evidence="1">
    <location>
        <begin position="42"/>
        <end position="63"/>
    </location>
</feature>
<proteinExistence type="predicted"/>
<reference evidence="2" key="2">
    <citation type="journal article" date="2021" name="Genome Biol. Evol.">
        <title>Developing a high-quality reference genome for a parasitic bivalve with doubly uniparental inheritance (Bivalvia: Unionida).</title>
        <authorList>
            <person name="Smith C.H."/>
        </authorList>
    </citation>
    <scope>NUCLEOTIDE SEQUENCE</scope>
    <source>
        <strain evidence="2">CHS0354</strain>
        <tissue evidence="2">Mantle</tissue>
    </source>
</reference>
<keyword evidence="3" id="KW-1185">Reference proteome</keyword>
<organism evidence="2 3">
    <name type="scientific">Potamilus streckersoni</name>
    <dbReference type="NCBI Taxonomy" id="2493646"/>
    <lineage>
        <taxon>Eukaryota</taxon>
        <taxon>Metazoa</taxon>
        <taxon>Spiralia</taxon>
        <taxon>Lophotrochozoa</taxon>
        <taxon>Mollusca</taxon>
        <taxon>Bivalvia</taxon>
        <taxon>Autobranchia</taxon>
        <taxon>Heteroconchia</taxon>
        <taxon>Palaeoheterodonta</taxon>
        <taxon>Unionida</taxon>
        <taxon>Unionoidea</taxon>
        <taxon>Unionidae</taxon>
        <taxon>Ambleminae</taxon>
        <taxon>Lampsilini</taxon>
        <taxon>Potamilus</taxon>
    </lineage>
</organism>
<reference evidence="2" key="3">
    <citation type="submission" date="2023-05" db="EMBL/GenBank/DDBJ databases">
        <authorList>
            <person name="Smith C.H."/>
        </authorList>
    </citation>
    <scope>NUCLEOTIDE SEQUENCE</scope>
    <source>
        <strain evidence="2">CHS0354</strain>
        <tissue evidence="2">Mantle</tissue>
    </source>
</reference>
<reference evidence="2" key="1">
    <citation type="journal article" date="2021" name="Genome Biol. Evol.">
        <title>A High-Quality Reference Genome for a Parasitic Bivalve with Doubly Uniparental Inheritance (Bivalvia: Unionida).</title>
        <authorList>
            <person name="Smith C.H."/>
        </authorList>
    </citation>
    <scope>NUCLEOTIDE SEQUENCE</scope>
    <source>
        <strain evidence="2">CHS0354</strain>
    </source>
</reference>
<dbReference type="Proteomes" id="UP001195483">
    <property type="component" value="Unassembled WGS sequence"/>
</dbReference>